<dbReference type="PANTHER" id="PTHR30462">
    <property type="entry name" value="INTERMEMBRANE TRANSPORT PROTEIN PQIB-RELATED"/>
    <property type="match status" value="1"/>
</dbReference>
<proteinExistence type="predicted"/>
<keyword evidence="6 7" id="KW-0472">Membrane</keyword>
<accession>A0A2C9CUL8</accession>
<dbReference type="OrthoDB" id="9806984at2"/>
<dbReference type="Proteomes" id="UP000220034">
    <property type="component" value="Unassembled WGS sequence"/>
</dbReference>
<protein>
    <submittedName>
        <fullName evidence="9">Paraquat-inducible protein B</fullName>
    </submittedName>
</protein>
<feature type="domain" description="Mce/MlaD" evidence="8">
    <location>
        <begin position="166"/>
        <end position="226"/>
    </location>
</feature>
<dbReference type="EMBL" id="OCTN01000005">
    <property type="protein sequence ID" value="SOH94815.1"/>
    <property type="molecule type" value="Genomic_DNA"/>
</dbReference>
<keyword evidence="10" id="KW-1185">Reference proteome</keyword>
<dbReference type="AlphaFoldDB" id="A0A2C9CUL8"/>
<dbReference type="InterPro" id="IPR003399">
    <property type="entry name" value="Mce/MlaD"/>
</dbReference>
<organism evidence="9 10">
    <name type="scientific">Pontivivens marinum</name>
    <dbReference type="NCBI Taxonomy" id="1690039"/>
    <lineage>
        <taxon>Bacteria</taxon>
        <taxon>Pseudomonadati</taxon>
        <taxon>Pseudomonadota</taxon>
        <taxon>Alphaproteobacteria</taxon>
        <taxon>Rhodobacterales</taxon>
        <taxon>Paracoccaceae</taxon>
        <taxon>Pontivivens</taxon>
    </lineage>
</organism>
<keyword evidence="4 7" id="KW-0812">Transmembrane</keyword>
<dbReference type="Pfam" id="PF02470">
    <property type="entry name" value="MlaD"/>
    <property type="match status" value="3"/>
</dbReference>
<evidence type="ECO:0000256" key="2">
    <source>
        <dbReference type="ARBA" id="ARBA00022475"/>
    </source>
</evidence>
<keyword evidence="3" id="KW-0997">Cell inner membrane</keyword>
<evidence type="ECO:0000256" key="4">
    <source>
        <dbReference type="ARBA" id="ARBA00022692"/>
    </source>
</evidence>
<dbReference type="PANTHER" id="PTHR30462:SF0">
    <property type="entry name" value="INTERMEMBRANE TRANSPORT PROTEIN YEBT"/>
    <property type="match status" value="1"/>
</dbReference>
<reference evidence="10" key="1">
    <citation type="submission" date="2017-09" db="EMBL/GenBank/DDBJ databases">
        <authorList>
            <person name="Varghese N."/>
            <person name="Submissions S."/>
        </authorList>
    </citation>
    <scope>NUCLEOTIDE SEQUENCE [LARGE SCALE GENOMIC DNA]</scope>
    <source>
        <strain evidence="10">C7</strain>
    </source>
</reference>
<dbReference type="InterPro" id="IPR051800">
    <property type="entry name" value="PqiA-PqiB_transport"/>
</dbReference>
<feature type="domain" description="Mce/MlaD" evidence="8">
    <location>
        <begin position="297"/>
        <end position="397"/>
    </location>
</feature>
<dbReference type="GO" id="GO:0005886">
    <property type="term" value="C:plasma membrane"/>
    <property type="evidence" value="ECO:0007669"/>
    <property type="project" value="UniProtKB-SubCell"/>
</dbReference>
<keyword evidence="5 7" id="KW-1133">Transmembrane helix</keyword>
<evidence type="ECO:0000313" key="9">
    <source>
        <dbReference type="EMBL" id="SOH94815.1"/>
    </source>
</evidence>
<comment type="subcellular location">
    <subcellularLocation>
        <location evidence="1">Cell inner membrane</location>
    </subcellularLocation>
</comment>
<name>A0A2C9CUL8_9RHOB</name>
<evidence type="ECO:0000256" key="1">
    <source>
        <dbReference type="ARBA" id="ARBA00004533"/>
    </source>
</evidence>
<evidence type="ECO:0000259" key="8">
    <source>
        <dbReference type="Pfam" id="PF02470"/>
    </source>
</evidence>
<evidence type="ECO:0000313" key="10">
    <source>
        <dbReference type="Proteomes" id="UP000220034"/>
    </source>
</evidence>
<evidence type="ECO:0000256" key="5">
    <source>
        <dbReference type="ARBA" id="ARBA00022989"/>
    </source>
</evidence>
<evidence type="ECO:0000256" key="3">
    <source>
        <dbReference type="ARBA" id="ARBA00022519"/>
    </source>
</evidence>
<evidence type="ECO:0000256" key="7">
    <source>
        <dbReference type="SAM" id="Phobius"/>
    </source>
</evidence>
<feature type="domain" description="Mce/MlaD" evidence="8">
    <location>
        <begin position="50"/>
        <end position="138"/>
    </location>
</feature>
<evidence type="ECO:0000256" key="6">
    <source>
        <dbReference type="ARBA" id="ARBA00023136"/>
    </source>
</evidence>
<sequence length="999" mass="103603">MTDMPQPPAPRIETEAHTPLWKRFSLVWAIPLVALIVAAVVTVQTFTSRGPVVVVHFASASGVSASQTVLRYRDVTIGHVEEVGFGAGLNDVLVHIRLEPEIAPYVTSEAVFWIVEPEITAQGISGLSTVISGSYLSVQLPMNPGRTAYDFTGLERAPLTPLDEPGLRLTLNTSLASSISIGSPMLFKGIEVGQVEDVALSDDGSRIVYTAFVREPYNDLINEGTRFWDASGFSFNLDTSGASLDVGSLTALLRGGVTFDTVFPDGKQVTAERAFRLYPDADTARSSLFDTLVRAPVTISAVFPGSVNGLRVGAQVSYRGIPVGSVTSVSARLAGEQGSRAVELLAAFEIEPGRFGLPSGADASLTLALLGELVADSGLRAQLTSPSILSGSQSIELAEIPDAEPAELNLDNRPFPRIPTVETPTSGLAETAEGLITRIDELPVEAIMTAATQALNAVTSLLSDPELRQIPVEANAAISDLRGLLQSDGVKQAPGELLAGLTALRGLLEDAQEAALVEAFTTTVADISALARTVDQTTSELTPDLAATLRATQEFVSSAQGLIDDPAARSLPTQAAALLSDIQAVTSSPALQSAPDALGRALAQAEDILAEFGEADIAGRLATALQEGASAATGIAALTDGAADLPETLAALIEDVDALANTANTFLSNPELAAAPAELTGVLRSARGILDDEATQALPAETLASLVTINRTLAAIDDANVAQLLGETLSSATQAAASLSEIAEASKTIPDALSGVIAEVDTILSDPQTQALPAQATASLAALRALLEDPSTQAIPADISAGVRSARALLDDLVAAELGERLQTALADAGRAAASVAQATDGVPELMERIGAVVSDAENVELDQLAQTAQDVLRSADAILAAPGAQDLPAILTEALREVRLTLQDLRGAGVAQGLGDTLSAAERTMEAIRLAAVDVPDLLARLDALSVQSSATIAAYGEGSVVNDEALRAIREFRDTARAITALVRQIERNPNSLLIGR</sequence>
<feature type="transmembrane region" description="Helical" evidence="7">
    <location>
        <begin position="26"/>
        <end position="46"/>
    </location>
</feature>
<keyword evidence="2" id="KW-1003">Cell membrane</keyword>
<gene>
    <name evidence="9" type="ORF">SAMN06273572_105241</name>
</gene>